<protein>
    <submittedName>
        <fullName evidence="15">Site-2 protease family protein</fullName>
    </submittedName>
</protein>
<dbReference type="Pfam" id="PF02163">
    <property type="entry name" value="Peptidase_M50"/>
    <property type="match status" value="1"/>
</dbReference>
<comment type="cofactor">
    <cofactor evidence="1">
        <name>Zn(2+)</name>
        <dbReference type="ChEBI" id="CHEBI:29105"/>
    </cofactor>
</comment>
<keyword evidence="12 13" id="KW-0472">Membrane</keyword>
<dbReference type="InterPro" id="IPR052348">
    <property type="entry name" value="Metallopeptidase_M50B"/>
</dbReference>
<dbReference type="InterPro" id="IPR008915">
    <property type="entry name" value="Peptidase_M50"/>
</dbReference>
<evidence type="ECO:0000256" key="9">
    <source>
        <dbReference type="ARBA" id="ARBA00022833"/>
    </source>
</evidence>
<evidence type="ECO:0000256" key="10">
    <source>
        <dbReference type="ARBA" id="ARBA00022989"/>
    </source>
</evidence>
<dbReference type="OrthoDB" id="9800627at2"/>
<dbReference type="RefSeq" id="WP_126353273.1">
    <property type="nucleotide sequence ID" value="NZ_CP086380.1"/>
</dbReference>
<proteinExistence type="inferred from homology"/>
<evidence type="ECO:0000256" key="12">
    <source>
        <dbReference type="ARBA" id="ARBA00023136"/>
    </source>
</evidence>
<dbReference type="GO" id="GO:0008237">
    <property type="term" value="F:metallopeptidase activity"/>
    <property type="evidence" value="ECO:0007669"/>
    <property type="project" value="UniProtKB-KW"/>
</dbReference>
<evidence type="ECO:0000256" key="13">
    <source>
        <dbReference type="SAM" id="Phobius"/>
    </source>
</evidence>
<accession>A0A3S0I4A8</accession>
<comment type="subcellular location">
    <subcellularLocation>
        <location evidence="2">Cell membrane</location>
        <topology evidence="2">Multi-pass membrane protein</topology>
    </subcellularLocation>
</comment>
<sequence>MGLLGLLQSDPTAFIITALALVMALAFHEFAHAWSADRFGDPTPRSQGRVTLNPVKHLDPFGTLLLLVAGFGYAKPVMVNMARLGRWQNFWVAAAGPLSNILLAIIAALLMRLLPADAVFGANYDSLTTLGRILLTFFSLNVVLAVFNLLPIPMLDGSRILSGLVPSLGRALQQFERNPMSFLLVMGFILLFRGPIGRFIGMMQQFALGLVFSF</sequence>
<organism evidence="15 16">
    <name type="scientific">Deinococcus radiophilus</name>
    <dbReference type="NCBI Taxonomy" id="32062"/>
    <lineage>
        <taxon>Bacteria</taxon>
        <taxon>Thermotogati</taxon>
        <taxon>Deinococcota</taxon>
        <taxon>Deinococci</taxon>
        <taxon>Deinococcales</taxon>
        <taxon>Deinococcaceae</taxon>
        <taxon>Deinococcus</taxon>
    </lineage>
</organism>
<dbReference type="CDD" id="cd06158">
    <property type="entry name" value="S2P-M50_like_1"/>
    <property type="match status" value="1"/>
</dbReference>
<keyword evidence="5 15" id="KW-0645">Protease</keyword>
<evidence type="ECO:0000313" key="15">
    <source>
        <dbReference type="EMBL" id="RTR23824.1"/>
    </source>
</evidence>
<feature type="transmembrane region" description="Helical" evidence="13">
    <location>
        <begin position="90"/>
        <end position="110"/>
    </location>
</feature>
<keyword evidence="6 13" id="KW-0812">Transmembrane</keyword>
<evidence type="ECO:0000313" key="16">
    <source>
        <dbReference type="Proteomes" id="UP000277766"/>
    </source>
</evidence>
<evidence type="ECO:0000256" key="7">
    <source>
        <dbReference type="ARBA" id="ARBA00022723"/>
    </source>
</evidence>
<dbReference type="EMBL" id="RXPE01000040">
    <property type="protein sequence ID" value="RTR23824.1"/>
    <property type="molecule type" value="Genomic_DNA"/>
</dbReference>
<feature type="transmembrane region" description="Helical" evidence="13">
    <location>
        <begin position="180"/>
        <end position="200"/>
    </location>
</feature>
<keyword evidence="11" id="KW-0482">Metalloprotease</keyword>
<dbReference type="PANTHER" id="PTHR35864">
    <property type="entry name" value="ZINC METALLOPROTEASE MJ0611-RELATED"/>
    <property type="match status" value="1"/>
</dbReference>
<feature type="domain" description="Peptidase M50" evidence="14">
    <location>
        <begin position="17"/>
        <end position="187"/>
    </location>
</feature>
<evidence type="ECO:0000256" key="3">
    <source>
        <dbReference type="ARBA" id="ARBA00007931"/>
    </source>
</evidence>
<keyword evidence="7" id="KW-0479">Metal-binding</keyword>
<gene>
    <name evidence="15" type="ORF">EJ104_12390</name>
</gene>
<feature type="transmembrane region" description="Helical" evidence="13">
    <location>
        <begin position="130"/>
        <end position="150"/>
    </location>
</feature>
<dbReference type="GO" id="GO:0046872">
    <property type="term" value="F:metal ion binding"/>
    <property type="evidence" value="ECO:0007669"/>
    <property type="project" value="UniProtKB-KW"/>
</dbReference>
<keyword evidence="16" id="KW-1185">Reference proteome</keyword>
<keyword evidence="9" id="KW-0862">Zinc</keyword>
<feature type="transmembrane region" description="Helical" evidence="13">
    <location>
        <begin position="61"/>
        <end position="78"/>
    </location>
</feature>
<comment type="similarity">
    <text evidence="3">Belongs to the peptidase M50B family.</text>
</comment>
<evidence type="ECO:0000256" key="5">
    <source>
        <dbReference type="ARBA" id="ARBA00022670"/>
    </source>
</evidence>
<evidence type="ECO:0000259" key="14">
    <source>
        <dbReference type="Pfam" id="PF02163"/>
    </source>
</evidence>
<evidence type="ECO:0000256" key="4">
    <source>
        <dbReference type="ARBA" id="ARBA00022475"/>
    </source>
</evidence>
<evidence type="ECO:0000256" key="2">
    <source>
        <dbReference type="ARBA" id="ARBA00004651"/>
    </source>
</evidence>
<name>A0A3S0I4A8_9DEIO</name>
<comment type="caution">
    <text evidence="15">The sequence shown here is derived from an EMBL/GenBank/DDBJ whole genome shotgun (WGS) entry which is preliminary data.</text>
</comment>
<keyword evidence="8" id="KW-0378">Hydrolase</keyword>
<evidence type="ECO:0000256" key="11">
    <source>
        <dbReference type="ARBA" id="ARBA00023049"/>
    </source>
</evidence>
<reference evidence="15 16" key="1">
    <citation type="submission" date="2018-12" db="EMBL/GenBank/DDBJ databases">
        <title>Deinococcus radiophilus ATCC 27603 genome sequencing and assembly.</title>
        <authorList>
            <person name="Maclea K.S."/>
            <person name="Maynard C.R."/>
        </authorList>
    </citation>
    <scope>NUCLEOTIDE SEQUENCE [LARGE SCALE GENOMIC DNA]</scope>
    <source>
        <strain evidence="15 16">ATCC 27603</strain>
    </source>
</reference>
<evidence type="ECO:0000256" key="1">
    <source>
        <dbReference type="ARBA" id="ARBA00001947"/>
    </source>
</evidence>
<dbReference type="GO" id="GO:0006508">
    <property type="term" value="P:proteolysis"/>
    <property type="evidence" value="ECO:0007669"/>
    <property type="project" value="UniProtKB-KW"/>
</dbReference>
<dbReference type="AlphaFoldDB" id="A0A3S0I4A8"/>
<keyword evidence="4" id="KW-1003">Cell membrane</keyword>
<dbReference type="PANTHER" id="PTHR35864:SF1">
    <property type="entry name" value="ZINC METALLOPROTEASE YWHC-RELATED"/>
    <property type="match status" value="1"/>
</dbReference>
<dbReference type="Proteomes" id="UP000277766">
    <property type="component" value="Unassembled WGS sequence"/>
</dbReference>
<evidence type="ECO:0000256" key="8">
    <source>
        <dbReference type="ARBA" id="ARBA00022801"/>
    </source>
</evidence>
<dbReference type="InterPro" id="IPR044537">
    <property type="entry name" value="Rip2-like"/>
</dbReference>
<feature type="transmembrane region" description="Helical" evidence="13">
    <location>
        <begin position="12"/>
        <end position="34"/>
    </location>
</feature>
<keyword evidence="10 13" id="KW-1133">Transmembrane helix</keyword>
<dbReference type="GO" id="GO:0005886">
    <property type="term" value="C:plasma membrane"/>
    <property type="evidence" value="ECO:0007669"/>
    <property type="project" value="UniProtKB-SubCell"/>
</dbReference>
<evidence type="ECO:0000256" key="6">
    <source>
        <dbReference type="ARBA" id="ARBA00022692"/>
    </source>
</evidence>